<dbReference type="PROSITE" id="PS51764">
    <property type="entry name" value="GH26"/>
    <property type="match status" value="1"/>
</dbReference>
<organism evidence="6 7">
    <name type="scientific">candidate division WOR-1 bacterium RIFOXYB2_FULL_48_7</name>
    <dbReference type="NCBI Taxonomy" id="1802583"/>
    <lineage>
        <taxon>Bacteria</taxon>
        <taxon>Bacillati</taxon>
        <taxon>Saganbacteria</taxon>
    </lineage>
</organism>
<evidence type="ECO:0000313" key="7">
    <source>
        <dbReference type="Proteomes" id="UP000178951"/>
    </source>
</evidence>
<dbReference type="GO" id="GO:0016985">
    <property type="term" value="F:mannan endo-1,4-beta-mannosidase activity"/>
    <property type="evidence" value="ECO:0007669"/>
    <property type="project" value="InterPro"/>
</dbReference>
<dbReference type="GO" id="GO:0006080">
    <property type="term" value="P:substituted mannan metabolic process"/>
    <property type="evidence" value="ECO:0007669"/>
    <property type="project" value="InterPro"/>
</dbReference>
<evidence type="ECO:0000256" key="1">
    <source>
        <dbReference type="ARBA" id="ARBA00007754"/>
    </source>
</evidence>
<accession>A0A1F4TTN2</accession>
<evidence type="ECO:0000256" key="4">
    <source>
        <dbReference type="PROSITE-ProRule" id="PRU01100"/>
    </source>
</evidence>
<protein>
    <recommendedName>
        <fullName evidence="5">GH26 domain-containing protein</fullName>
    </recommendedName>
</protein>
<feature type="active site" description="Nucleophile" evidence="4">
    <location>
        <position position="227"/>
    </location>
</feature>
<dbReference type="PRINTS" id="PR00739">
    <property type="entry name" value="GLHYDRLASE26"/>
</dbReference>
<dbReference type="InterPro" id="IPR022790">
    <property type="entry name" value="GH26_dom"/>
</dbReference>
<dbReference type="AlphaFoldDB" id="A0A1F4TTN2"/>
<proteinExistence type="inferred from homology"/>
<dbReference type="STRING" id="1802583.A2311_02230"/>
<evidence type="ECO:0000256" key="2">
    <source>
        <dbReference type="ARBA" id="ARBA00022801"/>
    </source>
</evidence>
<gene>
    <name evidence="6" type="ORF">A2311_02230</name>
</gene>
<keyword evidence="2 4" id="KW-0378">Hydrolase</keyword>
<keyword evidence="3 4" id="KW-0326">Glycosidase</keyword>
<feature type="domain" description="GH26" evidence="5">
    <location>
        <begin position="1"/>
        <end position="297"/>
    </location>
</feature>
<dbReference type="EMBL" id="MEUF01000020">
    <property type="protein sequence ID" value="OGC36026.1"/>
    <property type="molecule type" value="Genomic_DNA"/>
</dbReference>
<evidence type="ECO:0000313" key="6">
    <source>
        <dbReference type="EMBL" id="OGC36026.1"/>
    </source>
</evidence>
<feature type="active site" description="Proton donor" evidence="4">
    <location>
        <position position="127"/>
    </location>
</feature>
<reference evidence="6 7" key="1">
    <citation type="journal article" date="2016" name="Nat. Commun.">
        <title>Thousands of microbial genomes shed light on interconnected biogeochemical processes in an aquifer system.</title>
        <authorList>
            <person name="Anantharaman K."/>
            <person name="Brown C.T."/>
            <person name="Hug L.A."/>
            <person name="Sharon I."/>
            <person name="Castelle C.J."/>
            <person name="Probst A.J."/>
            <person name="Thomas B.C."/>
            <person name="Singh A."/>
            <person name="Wilkins M.J."/>
            <person name="Karaoz U."/>
            <person name="Brodie E.L."/>
            <person name="Williams K.H."/>
            <person name="Hubbard S.S."/>
            <person name="Banfield J.F."/>
        </authorList>
    </citation>
    <scope>NUCLEOTIDE SEQUENCE [LARGE SCALE GENOMIC DNA]</scope>
</reference>
<dbReference type="Gene3D" id="3.20.20.80">
    <property type="entry name" value="Glycosidases"/>
    <property type="match status" value="1"/>
</dbReference>
<dbReference type="PANTHER" id="PTHR40079:SF4">
    <property type="entry name" value="GH26 DOMAIN-CONTAINING PROTEIN-RELATED"/>
    <property type="match status" value="1"/>
</dbReference>
<dbReference type="PANTHER" id="PTHR40079">
    <property type="entry name" value="MANNAN ENDO-1,4-BETA-MANNOSIDASE E-RELATED"/>
    <property type="match status" value="1"/>
</dbReference>
<evidence type="ECO:0000259" key="5">
    <source>
        <dbReference type="PROSITE" id="PS51764"/>
    </source>
</evidence>
<comment type="similarity">
    <text evidence="1 4">Belongs to the glycosyl hydrolase 26 family.</text>
</comment>
<dbReference type="InterPro" id="IPR000805">
    <property type="entry name" value="Glyco_hydro_26"/>
</dbReference>
<dbReference type="InterPro" id="IPR017853">
    <property type="entry name" value="GH"/>
</dbReference>
<dbReference type="Pfam" id="PF02156">
    <property type="entry name" value="Glyco_hydro_26"/>
    <property type="match status" value="1"/>
</dbReference>
<comment type="caution">
    <text evidence="6">The sequence shown here is derived from an EMBL/GenBank/DDBJ whole genome shotgun (WGS) entry which is preliminary data.</text>
</comment>
<name>A0A1F4TTN2_UNCSA</name>
<dbReference type="SUPFAM" id="SSF51445">
    <property type="entry name" value="(Trans)glycosidases"/>
    <property type="match status" value="1"/>
</dbReference>
<sequence>MADGGVCGCPKIAPSKTGMYQGAFVGDTITTGAVAGFEGISGEQLDIGLKFLAFATGLEFPTAEANVMAKRGGAAMIRLEPWSWKGKDDKSFTLENLLAGKYDHLLKKFAAGAKAYGKPVFVSFGHEMNGSWYPWSGNPALFKKAFQYVHDKISKEFGACNITWVYNPNIDFGMIKEYYPGDEYVDWVAIDGYNTEDYGNDWRSCSQLFDAAIRDLEQFHKPIMIGEFGSDANTPADKTERKPEWIRECISYAERKGIKAFVYFNVSKDEGGEKKAWALDTPEAKAAYGGAVRDRQATFGETIQTTCGPLTVTARPEATPIAATPLPTAMLTPPAAGAIMLDPIRQGSFSFNGGSVITDHGVTRFSAISARDPGFGVTVNRSDLEGKTLKFEASGLITKEGGWARLAVQVFSYDDPDSTPSIVFDPITVTPASPESLPVTYEISLTGLTSVKKVQFILITDQGTCEVDISNIRFE</sequence>
<dbReference type="Proteomes" id="UP000178951">
    <property type="component" value="Unassembled WGS sequence"/>
</dbReference>
<evidence type="ECO:0000256" key="3">
    <source>
        <dbReference type="ARBA" id="ARBA00023295"/>
    </source>
</evidence>